<dbReference type="FunFam" id="3.40.50.200:FF:000006">
    <property type="entry name" value="Subtilisin-like protease SBT1.5"/>
    <property type="match status" value="1"/>
</dbReference>
<keyword evidence="6 10" id="KW-0378">Hydrolase</keyword>
<dbReference type="InterPro" id="IPR041469">
    <property type="entry name" value="Subtilisin-like_FN3"/>
</dbReference>
<dbReference type="KEGG" id="rcu:8273731"/>
<gene>
    <name evidence="16" type="ORF">RCOM_0331390</name>
</gene>
<feature type="chain" id="PRO_5002892322" evidence="12">
    <location>
        <begin position="25"/>
        <end position="740"/>
    </location>
</feature>
<feature type="domain" description="Subtilisin-like protease fibronectin type-III" evidence="15">
    <location>
        <begin position="637"/>
        <end position="736"/>
    </location>
</feature>
<dbReference type="AlphaFoldDB" id="B9T5M7"/>
<organism evidence="16 17">
    <name type="scientific">Ricinus communis</name>
    <name type="common">Castor bean</name>
    <dbReference type="NCBI Taxonomy" id="3988"/>
    <lineage>
        <taxon>Eukaryota</taxon>
        <taxon>Viridiplantae</taxon>
        <taxon>Streptophyta</taxon>
        <taxon>Embryophyta</taxon>
        <taxon>Tracheophyta</taxon>
        <taxon>Spermatophyta</taxon>
        <taxon>Magnoliopsida</taxon>
        <taxon>eudicotyledons</taxon>
        <taxon>Gunneridae</taxon>
        <taxon>Pentapetalae</taxon>
        <taxon>rosids</taxon>
        <taxon>fabids</taxon>
        <taxon>Malpighiales</taxon>
        <taxon>Euphorbiaceae</taxon>
        <taxon>Acalyphoideae</taxon>
        <taxon>Acalypheae</taxon>
        <taxon>Ricinus</taxon>
    </lineage>
</organism>
<evidence type="ECO:0000256" key="10">
    <source>
        <dbReference type="PROSITE-ProRule" id="PRU01240"/>
    </source>
</evidence>
<evidence type="ECO:0000256" key="9">
    <source>
        <dbReference type="PIRSR" id="PIRSR615500-1"/>
    </source>
</evidence>
<keyword evidence="16" id="KW-0560">Oxidoreductase</keyword>
<protein>
    <submittedName>
        <fullName evidence="16">Xylem serine proteinase 1, putative</fullName>
        <ecNumber evidence="16">1.3.1.74</ecNumber>
    </submittedName>
</protein>
<dbReference type="Gene3D" id="3.30.70.80">
    <property type="entry name" value="Peptidase S8 propeptide/proteinase inhibitor I9"/>
    <property type="match status" value="1"/>
</dbReference>
<evidence type="ECO:0000256" key="5">
    <source>
        <dbReference type="ARBA" id="ARBA00022729"/>
    </source>
</evidence>
<dbReference type="InterPro" id="IPR015500">
    <property type="entry name" value="Peptidase_S8_subtilisin-rel"/>
</dbReference>
<dbReference type="eggNOG" id="ENOG502QRA7">
    <property type="taxonomic scope" value="Eukaryota"/>
</dbReference>
<name>B9T5M7_RICCO</name>
<dbReference type="Gene3D" id="2.60.40.2310">
    <property type="match status" value="1"/>
</dbReference>
<dbReference type="Pfam" id="PF17766">
    <property type="entry name" value="fn3_6"/>
    <property type="match status" value="1"/>
</dbReference>
<evidence type="ECO:0000256" key="3">
    <source>
        <dbReference type="ARBA" id="ARBA00022525"/>
    </source>
</evidence>
<dbReference type="PROSITE" id="PS51892">
    <property type="entry name" value="SUBTILASE"/>
    <property type="match status" value="1"/>
</dbReference>
<dbReference type="SUPFAM" id="SSF52743">
    <property type="entry name" value="Subtilisin-like"/>
    <property type="match status" value="1"/>
</dbReference>
<evidence type="ECO:0000313" key="17">
    <source>
        <dbReference type="Proteomes" id="UP000008311"/>
    </source>
</evidence>
<dbReference type="PROSITE" id="PS00136">
    <property type="entry name" value="SUBTILASE_ASP"/>
    <property type="match status" value="1"/>
</dbReference>
<dbReference type="OrthoDB" id="206201at2759"/>
<dbReference type="Gene3D" id="3.50.30.30">
    <property type="match status" value="1"/>
</dbReference>
<proteinExistence type="inferred from homology"/>
<dbReference type="PANTHER" id="PTHR10795">
    <property type="entry name" value="PROPROTEIN CONVERTASE SUBTILISIN/KEXIN"/>
    <property type="match status" value="1"/>
</dbReference>
<dbReference type="InParanoid" id="B9T5M7"/>
<feature type="active site" description="Charge relay system" evidence="9 10">
    <location>
        <position position="140"/>
    </location>
</feature>
<keyword evidence="8" id="KW-0325">Glycoprotein</keyword>
<evidence type="ECO:0000256" key="12">
    <source>
        <dbReference type="SAM" id="SignalP"/>
    </source>
</evidence>
<dbReference type="PRINTS" id="PR00723">
    <property type="entry name" value="SUBTILISIN"/>
</dbReference>
<dbReference type="InterPro" id="IPR000209">
    <property type="entry name" value="Peptidase_S8/S53_dom"/>
</dbReference>
<feature type="domain" description="Inhibitor I9" evidence="14">
    <location>
        <begin position="33"/>
        <end position="110"/>
    </location>
</feature>
<keyword evidence="17" id="KW-1185">Reference proteome</keyword>
<dbReference type="GO" id="GO:0009609">
    <property type="term" value="P:response to symbiotic bacterium"/>
    <property type="evidence" value="ECO:0007669"/>
    <property type="project" value="UniProtKB-ARBA"/>
</dbReference>
<evidence type="ECO:0000256" key="6">
    <source>
        <dbReference type="ARBA" id="ARBA00022801"/>
    </source>
</evidence>
<dbReference type="InterPro" id="IPR034197">
    <property type="entry name" value="Peptidases_S8_3"/>
</dbReference>
<comment type="similarity">
    <text evidence="2 10 11">Belongs to the peptidase S8 family.</text>
</comment>
<evidence type="ECO:0000256" key="2">
    <source>
        <dbReference type="ARBA" id="ARBA00011073"/>
    </source>
</evidence>
<dbReference type="EMBL" id="EQ974540">
    <property type="protein sequence ID" value="EEF28836.1"/>
    <property type="molecule type" value="Genomic_DNA"/>
</dbReference>
<keyword evidence="5 12" id="KW-0732">Signal</keyword>
<dbReference type="Gene3D" id="3.40.50.200">
    <property type="entry name" value="Peptidase S8/S53 domain"/>
    <property type="match status" value="1"/>
</dbReference>
<feature type="domain" description="Peptidase S8/S53" evidence="13">
    <location>
        <begin position="133"/>
        <end position="576"/>
    </location>
</feature>
<dbReference type="Pfam" id="PF00082">
    <property type="entry name" value="Peptidase_S8"/>
    <property type="match status" value="1"/>
</dbReference>
<dbReference type="GO" id="GO:0032440">
    <property type="term" value="F:2-alkenal reductase [NAD(P)H] activity"/>
    <property type="evidence" value="ECO:0007669"/>
    <property type="project" value="UniProtKB-EC"/>
</dbReference>
<dbReference type="FunCoup" id="B9T5M7">
    <property type="interactions" value="18"/>
</dbReference>
<evidence type="ECO:0000256" key="8">
    <source>
        <dbReference type="ARBA" id="ARBA00023180"/>
    </source>
</evidence>
<dbReference type="OMA" id="GRIVYCV"/>
<accession>B9T5M7</accession>
<keyword evidence="4 10" id="KW-0645">Protease</keyword>
<evidence type="ECO:0000256" key="7">
    <source>
        <dbReference type="ARBA" id="ARBA00022825"/>
    </source>
</evidence>
<dbReference type="InterPro" id="IPR023827">
    <property type="entry name" value="Peptidase_S8_Asp-AS"/>
</dbReference>
<dbReference type="GO" id="GO:0004252">
    <property type="term" value="F:serine-type endopeptidase activity"/>
    <property type="evidence" value="ECO:0000318"/>
    <property type="project" value="GO_Central"/>
</dbReference>
<dbReference type="PROSITE" id="PS00138">
    <property type="entry name" value="SUBTILASE_SER"/>
    <property type="match status" value="1"/>
</dbReference>
<dbReference type="EC" id="1.3.1.74" evidence="16"/>
<evidence type="ECO:0000256" key="1">
    <source>
        <dbReference type="ARBA" id="ARBA00004613"/>
    </source>
</evidence>
<dbReference type="GO" id="GO:0005576">
    <property type="term" value="C:extracellular region"/>
    <property type="evidence" value="ECO:0000318"/>
    <property type="project" value="GO_Central"/>
</dbReference>
<dbReference type="InterPro" id="IPR037045">
    <property type="entry name" value="S8pro/Inhibitor_I9_sf"/>
</dbReference>
<dbReference type="InterPro" id="IPR023828">
    <property type="entry name" value="Peptidase_S8_Ser-AS"/>
</dbReference>
<evidence type="ECO:0000313" key="16">
    <source>
        <dbReference type="EMBL" id="EEF28836.1"/>
    </source>
</evidence>
<dbReference type="CDD" id="cd02120">
    <property type="entry name" value="PA_subtilisin_like"/>
    <property type="match status" value="1"/>
</dbReference>
<evidence type="ECO:0000259" key="13">
    <source>
        <dbReference type="Pfam" id="PF00082"/>
    </source>
</evidence>
<sequence length="740" mass="79953">MEMSKNLKVLIFSLNLLTSVLVHGNSDNERKPYIVYMGDLPEAGISVVDQHHNLLVTAVGDESIARESKIYSYGRSFNGFVARLLPHEVNRLSEEESVVSVFENTRNKLHTTRSWDYLGMTETIQRRLTIESSIVVGVLDTGIYVNAPSFRDEGYGPNPAKWKGKCATGANFTGCNKKVIGAKYYDLQNISTRDKSPADDDGHGTHTSSTVAGVAVNSASLYGIGNGTARGGVPSARIAMYKVCWEGGCTDMDLLAAFDDAIADGVDLLSVSIGGWSRDYIQDPIAIGSFHAMKHGILTSCSAGNDGPMQSSVSNVAPWIMTVGASSIDRQFKTALKLGNGLKTTGISISTFAPKKQMYPLTSGPLANNVSNSDYVNTSACDAGTLDKNKVKGKIVYCLGNGPQDYTIRDLKGAGVILSIDTFNDVAFTSVIRSTSVSIKDGLKIDHYINTTKNPQAVIYKTRTVPIAAPAIASFSARGPQLISLNILKPDLAAPGLDILAGYSRLATITGDPADKRYSAFNIISGTSMSCPHAAAAAGYVKSFHPDWSPAMIKSALMTTATPMKIKDISMELGSGSGQINPRRAIHPGLVYDISMSNYLSFLCKEGYNSTTIGSLIGGKKKYNCSDFKPARGSDGLNYPSMHLQLKTPESKISAVYYRTVTHVGYGKSVYKAIVKAPENFLVKVIPDTLRFTTKHQKLNFKVLVKGDQMANGKEIQTAWLEWNDSKHSVKSPIAIYRNL</sequence>
<feature type="signal peptide" evidence="12">
    <location>
        <begin position="1"/>
        <end position="24"/>
    </location>
</feature>
<dbReference type="InterPro" id="IPR036852">
    <property type="entry name" value="Peptidase_S8/S53_dom_sf"/>
</dbReference>
<dbReference type="InterPro" id="IPR045051">
    <property type="entry name" value="SBT"/>
</dbReference>
<dbReference type="Proteomes" id="UP000008311">
    <property type="component" value="Unassembled WGS sequence"/>
</dbReference>
<dbReference type="GO" id="GO:0006508">
    <property type="term" value="P:proteolysis"/>
    <property type="evidence" value="ECO:0007669"/>
    <property type="project" value="UniProtKB-KW"/>
</dbReference>
<dbReference type="InterPro" id="IPR010259">
    <property type="entry name" value="S8pro/Inhibitor_I9"/>
</dbReference>
<feature type="active site" description="Charge relay system" evidence="9 10">
    <location>
        <position position="528"/>
    </location>
</feature>
<evidence type="ECO:0000256" key="11">
    <source>
        <dbReference type="RuleBase" id="RU003355"/>
    </source>
</evidence>
<evidence type="ECO:0000259" key="14">
    <source>
        <dbReference type="Pfam" id="PF05922"/>
    </source>
</evidence>
<keyword evidence="7 10" id="KW-0720">Serine protease</keyword>
<evidence type="ECO:0000256" key="4">
    <source>
        <dbReference type="ARBA" id="ARBA00022670"/>
    </source>
</evidence>
<keyword evidence="3" id="KW-0964">Secreted</keyword>
<dbReference type="CDD" id="cd04852">
    <property type="entry name" value="Peptidases_S8_3"/>
    <property type="match status" value="1"/>
</dbReference>
<evidence type="ECO:0000259" key="15">
    <source>
        <dbReference type="Pfam" id="PF17766"/>
    </source>
</evidence>
<reference evidence="17" key="1">
    <citation type="journal article" date="2010" name="Nat. Biotechnol.">
        <title>Draft genome sequence of the oilseed species Ricinus communis.</title>
        <authorList>
            <person name="Chan A.P."/>
            <person name="Crabtree J."/>
            <person name="Zhao Q."/>
            <person name="Lorenzi H."/>
            <person name="Orvis J."/>
            <person name="Puiu D."/>
            <person name="Melake-Berhan A."/>
            <person name="Jones K.M."/>
            <person name="Redman J."/>
            <person name="Chen G."/>
            <person name="Cahoon E.B."/>
            <person name="Gedil M."/>
            <person name="Stanke M."/>
            <person name="Haas B.J."/>
            <person name="Wortman J.R."/>
            <person name="Fraser-Liggett C.M."/>
            <person name="Ravel J."/>
            <person name="Rabinowicz P.D."/>
        </authorList>
    </citation>
    <scope>NUCLEOTIDE SEQUENCE [LARGE SCALE GENOMIC DNA]</scope>
    <source>
        <strain evidence="17">cv. Hale</strain>
    </source>
</reference>
<dbReference type="Pfam" id="PF05922">
    <property type="entry name" value="Inhibitor_I9"/>
    <property type="match status" value="1"/>
</dbReference>
<feature type="active site" description="Charge relay system" evidence="9 10">
    <location>
        <position position="203"/>
    </location>
</feature>
<comment type="subcellular location">
    <subcellularLocation>
        <location evidence="1">Secreted</location>
    </subcellularLocation>
</comment>